<dbReference type="SUPFAM" id="SSF46894">
    <property type="entry name" value="C-terminal effector domain of the bipartite response regulators"/>
    <property type="match status" value="1"/>
</dbReference>
<proteinExistence type="predicted"/>
<gene>
    <name evidence="2" type="ORF">GCM10010319_06590</name>
</gene>
<feature type="domain" description="HTH luxR-type" evidence="1">
    <location>
        <begin position="258"/>
        <end position="315"/>
    </location>
</feature>
<evidence type="ECO:0000259" key="1">
    <source>
        <dbReference type="SMART" id="SM00421"/>
    </source>
</evidence>
<dbReference type="Proteomes" id="UP001500063">
    <property type="component" value="Unassembled WGS sequence"/>
</dbReference>
<dbReference type="InterPro" id="IPR036388">
    <property type="entry name" value="WH-like_DNA-bd_sf"/>
</dbReference>
<evidence type="ECO:0000313" key="3">
    <source>
        <dbReference type="Proteomes" id="UP001500063"/>
    </source>
</evidence>
<organism evidence="2 3">
    <name type="scientific">Streptomyces blastmyceticus</name>
    <dbReference type="NCBI Taxonomy" id="68180"/>
    <lineage>
        <taxon>Bacteria</taxon>
        <taxon>Bacillati</taxon>
        <taxon>Actinomycetota</taxon>
        <taxon>Actinomycetes</taxon>
        <taxon>Kitasatosporales</taxon>
        <taxon>Streptomycetaceae</taxon>
        <taxon>Streptomyces</taxon>
    </lineage>
</organism>
<dbReference type="InterPro" id="IPR016032">
    <property type="entry name" value="Sig_transdc_resp-reg_C-effctor"/>
</dbReference>
<keyword evidence="3" id="KW-1185">Reference proteome</keyword>
<dbReference type="InterPro" id="IPR000792">
    <property type="entry name" value="Tscrpt_reg_LuxR_C"/>
</dbReference>
<dbReference type="EMBL" id="BAAABW010000002">
    <property type="protein sequence ID" value="GAA0333319.1"/>
    <property type="molecule type" value="Genomic_DNA"/>
</dbReference>
<dbReference type="PANTHER" id="PTHR34293">
    <property type="entry name" value="HTH-TYPE TRANSCRIPTIONAL REGULATOR TRMBL2"/>
    <property type="match status" value="1"/>
</dbReference>
<name>A0ABP3G274_9ACTN</name>
<dbReference type="PANTHER" id="PTHR34293:SF1">
    <property type="entry name" value="HTH-TYPE TRANSCRIPTIONAL REGULATOR TRMBL2"/>
    <property type="match status" value="1"/>
</dbReference>
<sequence>MQYLGECCSGSHPADGADALCGEGLTRYRQAVVKGCTPKEGAPQCLLRKGLLVTPPDDPEILVPVAPEVALAELVRPIEQSLERQRMDAQSLAGAFVPVHAIYTAAKREHQGWAMPIHGERVINSTLVHAVRSCQDELMTVQPGGERLVYDLEELDHVRRRTRHRSLYQHAVRTQSATMRHIEEIVGAGGEVRTLDHVFDRLVVIDRAVAYVPGDDARRTTALEIRHPAIVSFLVQVFEEAWERATPVVAAAPRSLEPVVTDETQRAIMRMLVAGYTDDAIARRLGISRRTVAGRVSRISASLRSRSRAQLGYLIATTGMLPMDDGLPEEPEEELSA</sequence>
<reference evidence="3" key="1">
    <citation type="journal article" date="2019" name="Int. J. Syst. Evol. Microbiol.">
        <title>The Global Catalogue of Microorganisms (GCM) 10K type strain sequencing project: providing services to taxonomists for standard genome sequencing and annotation.</title>
        <authorList>
            <consortium name="The Broad Institute Genomics Platform"/>
            <consortium name="The Broad Institute Genome Sequencing Center for Infectious Disease"/>
            <person name="Wu L."/>
            <person name="Ma J."/>
        </authorList>
    </citation>
    <scope>NUCLEOTIDE SEQUENCE [LARGE SCALE GENOMIC DNA]</scope>
    <source>
        <strain evidence="3">JCM 4565</strain>
    </source>
</reference>
<accession>A0ABP3G274</accession>
<dbReference type="Pfam" id="PF00196">
    <property type="entry name" value="GerE"/>
    <property type="match status" value="1"/>
</dbReference>
<dbReference type="SMART" id="SM00421">
    <property type="entry name" value="HTH_LUXR"/>
    <property type="match status" value="1"/>
</dbReference>
<protein>
    <submittedName>
        <fullName evidence="2">Helix-turn-helix transcriptional regulator</fullName>
    </submittedName>
</protein>
<comment type="caution">
    <text evidence="2">The sequence shown here is derived from an EMBL/GenBank/DDBJ whole genome shotgun (WGS) entry which is preliminary data.</text>
</comment>
<dbReference type="Gene3D" id="1.10.10.10">
    <property type="entry name" value="Winged helix-like DNA-binding domain superfamily/Winged helix DNA-binding domain"/>
    <property type="match status" value="1"/>
</dbReference>
<evidence type="ECO:0000313" key="2">
    <source>
        <dbReference type="EMBL" id="GAA0333319.1"/>
    </source>
</evidence>
<dbReference type="InterPro" id="IPR051797">
    <property type="entry name" value="TrmB-like"/>
</dbReference>